<accession>A0A1M5AU08</accession>
<dbReference type="InterPro" id="IPR043128">
    <property type="entry name" value="Rev_trsase/Diguanyl_cyclase"/>
</dbReference>
<keyword evidence="2" id="KW-1185">Reference proteome</keyword>
<dbReference type="Proteomes" id="UP000184076">
    <property type="component" value="Unassembled WGS sequence"/>
</dbReference>
<gene>
    <name evidence="1" type="ORF">SAMN02745206_01788</name>
</gene>
<dbReference type="OrthoDB" id="442064at2"/>
<name>A0A1M5AU08_9BACT</name>
<reference evidence="2" key="1">
    <citation type="submission" date="2016-11" db="EMBL/GenBank/DDBJ databases">
        <authorList>
            <person name="Varghese N."/>
            <person name="Submissions S."/>
        </authorList>
    </citation>
    <scope>NUCLEOTIDE SEQUENCE [LARGE SCALE GENOMIC DNA]</scope>
    <source>
        <strain evidence="2">DSM 9756</strain>
    </source>
</reference>
<sequence>MPVLTAIDVLGVQRFIFQSNRLRDVVAGSYLVHWGTSGEGALKGLVALEKILLAGGGNALLESTSMEEARSLAARYTRRLHDEAPGLEVALVHKEYNKGSLAKAIQEVQIELARVKTERSPSAPLLGLSVTASCRETGLPASGFDPNESTVPLSRGILKRREKRDEAARHWRDYLKDKNEFAFPMELDDLARTLGDTSLIGVVHIDGNSVGQKIGVVHIDGNSVGQKIKEWLKKKSENGADDDTVRREYREWSEAIDRLGREALKVVVGRVQQCVEKKVENGTERVKITGRPARLGFELKKVGGAWMLPLRPILLGGDDLTFVCDGRIALDLAATALSVFEKSNVPHLGRITACAGVAMVRVHAPFARAYDLAEALCASAKGMLRQQNDPGCAVDWHIGTCRPGESVEAIRKRQYQAAGCRLTCRPYRLGSGRAEAETWRWLSGTLLHDRTAGLREGPWAGRRNKVKALAELAREGPDSVKETLKAWKVVDKVLKFPTAIEENGFFAATRTPLIDALELLDLHLELDAAPDHQGKEEKTP</sequence>
<evidence type="ECO:0000313" key="2">
    <source>
        <dbReference type="Proteomes" id="UP000184076"/>
    </source>
</evidence>
<protein>
    <submittedName>
        <fullName evidence="1">Uncharacterized protein</fullName>
    </submittedName>
</protein>
<dbReference type="Gene3D" id="3.30.70.270">
    <property type="match status" value="1"/>
</dbReference>
<proteinExistence type="predicted"/>
<dbReference type="AlphaFoldDB" id="A0A1M5AU08"/>
<dbReference type="RefSeq" id="WP_073038648.1">
    <property type="nucleotide sequence ID" value="NZ_FQVB01000015.1"/>
</dbReference>
<organism evidence="1 2">
    <name type="scientific">Desulfacinum infernum DSM 9756</name>
    <dbReference type="NCBI Taxonomy" id="1121391"/>
    <lineage>
        <taxon>Bacteria</taxon>
        <taxon>Pseudomonadati</taxon>
        <taxon>Thermodesulfobacteriota</taxon>
        <taxon>Syntrophobacteria</taxon>
        <taxon>Syntrophobacterales</taxon>
        <taxon>Syntrophobacteraceae</taxon>
        <taxon>Desulfacinum</taxon>
    </lineage>
</organism>
<dbReference type="EMBL" id="FQVB01000015">
    <property type="protein sequence ID" value="SHF33758.1"/>
    <property type="molecule type" value="Genomic_DNA"/>
</dbReference>
<dbReference type="STRING" id="1121391.SAMN02745206_01788"/>
<evidence type="ECO:0000313" key="1">
    <source>
        <dbReference type="EMBL" id="SHF33758.1"/>
    </source>
</evidence>